<proteinExistence type="predicted"/>
<dbReference type="RefSeq" id="WP_075831078.1">
    <property type="nucleotide sequence ID" value="NZ_MSTI01000040.1"/>
</dbReference>
<dbReference type="InterPro" id="IPR018684">
    <property type="entry name" value="DUF2171"/>
</dbReference>
<dbReference type="STRING" id="249408.BOO71_0003568"/>
<evidence type="ECO:0000313" key="1">
    <source>
        <dbReference type="EMBL" id="OLV19164.1"/>
    </source>
</evidence>
<evidence type="ECO:0000313" key="2">
    <source>
        <dbReference type="Proteomes" id="UP000186607"/>
    </source>
</evidence>
<sequence>MTKKDHIKNGMLVQAGDGQETVYLGRVAGLKKRFVKLRRRDAPDGERRYFPRSWVDGVVGRQVHLSRAPSTARTGWLTKAELRVWREGG</sequence>
<name>A0A1U7P1X3_9DEIO</name>
<dbReference type="OrthoDB" id="71166at2"/>
<reference evidence="1 2" key="1">
    <citation type="submission" date="2017-01" db="EMBL/GenBank/DDBJ databases">
        <title>Genome Analysis of Deinococcus marmoris KOPRI26562.</title>
        <authorList>
            <person name="Kim J.H."/>
            <person name="Oh H.-M."/>
        </authorList>
    </citation>
    <scope>NUCLEOTIDE SEQUENCE [LARGE SCALE GENOMIC DNA]</scope>
    <source>
        <strain evidence="1 2">KOPRI26562</strain>
    </source>
</reference>
<dbReference type="AlphaFoldDB" id="A0A1U7P1X3"/>
<comment type="caution">
    <text evidence="1">The sequence shown here is derived from an EMBL/GenBank/DDBJ whole genome shotgun (WGS) entry which is preliminary data.</text>
</comment>
<dbReference type="Proteomes" id="UP000186607">
    <property type="component" value="Unassembled WGS sequence"/>
</dbReference>
<evidence type="ECO:0008006" key="3">
    <source>
        <dbReference type="Google" id="ProtNLM"/>
    </source>
</evidence>
<dbReference type="Pfam" id="PF09939">
    <property type="entry name" value="DUF2171"/>
    <property type="match status" value="1"/>
</dbReference>
<dbReference type="EMBL" id="MSTI01000040">
    <property type="protein sequence ID" value="OLV19164.1"/>
    <property type="molecule type" value="Genomic_DNA"/>
</dbReference>
<keyword evidence="2" id="KW-1185">Reference proteome</keyword>
<protein>
    <recommendedName>
        <fullName evidence="3">DUF2171 domain-containing protein</fullName>
    </recommendedName>
</protein>
<organism evidence="1 2">
    <name type="scientific">Deinococcus marmoris</name>
    <dbReference type="NCBI Taxonomy" id="249408"/>
    <lineage>
        <taxon>Bacteria</taxon>
        <taxon>Thermotogati</taxon>
        <taxon>Deinococcota</taxon>
        <taxon>Deinococci</taxon>
        <taxon>Deinococcales</taxon>
        <taxon>Deinococcaceae</taxon>
        <taxon>Deinococcus</taxon>
    </lineage>
</organism>
<gene>
    <name evidence="1" type="ORF">BOO71_0003568</name>
</gene>
<accession>A0A1U7P1X3</accession>